<accession>A0AA39V415</accession>
<gene>
    <name evidence="8" type="ORF">JMJ35_002491</name>
</gene>
<dbReference type="PROSITE" id="PS50127">
    <property type="entry name" value="UBC_2"/>
    <property type="match status" value="1"/>
</dbReference>
<dbReference type="CDD" id="cd23826">
    <property type="entry name" value="UEV_Morgue-like"/>
    <property type="match status" value="1"/>
</dbReference>
<dbReference type="PANTHER" id="PTHR24068">
    <property type="entry name" value="UBIQUITIN-CONJUGATING ENZYME E2"/>
    <property type="match status" value="1"/>
</dbReference>
<dbReference type="InterPro" id="IPR023313">
    <property type="entry name" value="UBQ-conjugating_AS"/>
</dbReference>
<keyword evidence="5" id="KW-0067">ATP-binding</keyword>
<dbReference type="InterPro" id="IPR029498">
    <property type="entry name" value="HeLo_dom"/>
</dbReference>
<dbReference type="InterPro" id="IPR000608">
    <property type="entry name" value="UBC"/>
</dbReference>
<sequence length="513" mass="57430">MSGADAIAGLAIGAVGLTALFTTCIDTFHIVLTAHEFGEDYEVLCADLAIQRLRFCLWGETVGLVSRGSPTPPNPLPALGYPEIKPTVVQALQAIQYLLQEANRVRDQFSSPPRSSHQLTLFRDTFNQFRLRANLSRKQASVATVTKWAVYGREELQERIERLKSLIDGLEKVSESLGVLELQRRKMQIEIESMDDVDSLRLVRDASAHSQRGISDTASQRLLILDTASSMGQASLDDSLSFYTGRETQCTGPSLDPPDRPSTPSDALWCTSWCTDSIMTQNSRIMANVGNTAAHPRCWTAGPKTTTYGAKLGAFEIENMAWFGKFPASLSYIPVMLKDLAEEEMVGSTDVTMGYTTRILKEIKRIKTEENIPWINLSPLRSDWNHLLAGIEGPPDTPYEGGVFWIDVRVTREYPFLPPKFRFLTRIYHPNIDSRGHICLDLLEDQWTPKMRLSQVLVSICSLLDDPGLTDPLVPEIAEIYCKNYDLYSQNAREYTARYAMADPTDTVFTAEL</sequence>
<dbReference type="GO" id="GO:0005524">
    <property type="term" value="F:ATP binding"/>
    <property type="evidence" value="ECO:0007669"/>
    <property type="project" value="UniProtKB-KW"/>
</dbReference>
<proteinExistence type="predicted"/>
<dbReference type="PROSITE" id="PS00183">
    <property type="entry name" value="UBC_1"/>
    <property type="match status" value="1"/>
</dbReference>
<keyword evidence="4" id="KW-0833">Ubl conjugation pathway</keyword>
<evidence type="ECO:0000256" key="1">
    <source>
        <dbReference type="ARBA" id="ARBA00012486"/>
    </source>
</evidence>
<dbReference type="Gene3D" id="3.10.110.10">
    <property type="entry name" value="Ubiquitin Conjugating Enzyme"/>
    <property type="match status" value="1"/>
</dbReference>
<evidence type="ECO:0000256" key="4">
    <source>
        <dbReference type="ARBA" id="ARBA00022786"/>
    </source>
</evidence>
<evidence type="ECO:0000256" key="6">
    <source>
        <dbReference type="PROSITE-ProRule" id="PRU10133"/>
    </source>
</evidence>
<evidence type="ECO:0000256" key="5">
    <source>
        <dbReference type="ARBA" id="ARBA00022840"/>
    </source>
</evidence>
<keyword evidence="9" id="KW-1185">Reference proteome</keyword>
<dbReference type="InterPro" id="IPR038305">
    <property type="entry name" value="HeLo_sf"/>
</dbReference>
<dbReference type="Gene3D" id="1.20.120.1020">
    <property type="entry name" value="Prion-inhibition and propagation, HeLo domain"/>
    <property type="match status" value="1"/>
</dbReference>
<dbReference type="SUPFAM" id="SSF54495">
    <property type="entry name" value="UBC-like"/>
    <property type="match status" value="1"/>
</dbReference>
<dbReference type="EMBL" id="JAFEKC020000004">
    <property type="protein sequence ID" value="KAK0515112.1"/>
    <property type="molecule type" value="Genomic_DNA"/>
</dbReference>
<evidence type="ECO:0000313" key="8">
    <source>
        <dbReference type="EMBL" id="KAK0515112.1"/>
    </source>
</evidence>
<dbReference type="AlphaFoldDB" id="A0AA39V415"/>
<dbReference type="Pfam" id="PF14479">
    <property type="entry name" value="HeLo"/>
    <property type="match status" value="1"/>
</dbReference>
<name>A0AA39V415_9LECA</name>
<keyword evidence="3" id="KW-0547">Nucleotide-binding</keyword>
<reference evidence="8" key="1">
    <citation type="submission" date="2023-03" db="EMBL/GenBank/DDBJ databases">
        <title>Complete genome of Cladonia borealis.</title>
        <authorList>
            <person name="Park H."/>
        </authorList>
    </citation>
    <scope>NUCLEOTIDE SEQUENCE</scope>
    <source>
        <strain evidence="8">ANT050790</strain>
    </source>
</reference>
<keyword evidence="2" id="KW-0808">Transferase</keyword>
<dbReference type="GO" id="GO:0061631">
    <property type="term" value="F:ubiquitin conjugating enzyme activity"/>
    <property type="evidence" value="ECO:0007669"/>
    <property type="project" value="UniProtKB-EC"/>
</dbReference>
<comment type="caution">
    <text evidence="8">The sequence shown here is derived from an EMBL/GenBank/DDBJ whole genome shotgun (WGS) entry which is preliminary data.</text>
</comment>
<evidence type="ECO:0000313" key="9">
    <source>
        <dbReference type="Proteomes" id="UP001166286"/>
    </source>
</evidence>
<feature type="domain" description="UBC core" evidence="7">
    <location>
        <begin position="354"/>
        <end position="501"/>
    </location>
</feature>
<dbReference type="Pfam" id="PF00179">
    <property type="entry name" value="UQ_con"/>
    <property type="match status" value="1"/>
</dbReference>
<organism evidence="8 9">
    <name type="scientific">Cladonia borealis</name>
    <dbReference type="NCBI Taxonomy" id="184061"/>
    <lineage>
        <taxon>Eukaryota</taxon>
        <taxon>Fungi</taxon>
        <taxon>Dikarya</taxon>
        <taxon>Ascomycota</taxon>
        <taxon>Pezizomycotina</taxon>
        <taxon>Lecanoromycetes</taxon>
        <taxon>OSLEUM clade</taxon>
        <taxon>Lecanoromycetidae</taxon>
        <taxon>Lecanorales</taxon>
        <taxon>Lecanorineae</taxon>
        <taxon>Cladoniaceae</taxon>
        <taxon>Cladonia</taxon>
    </lineage>
</organism>
<evidence type="ECO:0000256" key="2">
    <source>
        <dbReference type="ARBA" id="ARBA00022679"/>
    </source>
</evidence>
<protein>
    <recommendedName>
        <fullName evidence="1">E2 ubiquitin-conjugating enzyme</fullName>
        <ecNumber evidence="1">2.3.2.23</ecNumber>
    </recommendedName>
</protein>
<feature type="active site" description="Glycyl thioester intermediate" evidence="6">
    <location>
        <position position="439"/>
    </location>
</feature>
<dbReference type="Proteomes" id="UP001166286">
    <property type="component" value="Unassembled WGS sequence"/>
</dbReference>
<evidence type="ECO:0000256" key="3">
    <source>
        <dbReference type="ARBA" id="ARBA00022741"/>
    </source>
</evidence>
<dbReference type="InterPro" id="IPR016135">
    <property type="entry name" value="UBQ-conjugating_enzyme/RWD"/>
</dbReference>
<dbReference type="SMART" id="SM00212">
    <property type="entry name" value="UBCc"/>
    <property type="match status" value="1"/>
</dbReference>
<dbReference type="EC" id="2.3.2.23" evidence="1"/>
<evidence type="ECO:0000259" key="7">
    <source>
        <dbReference type="PROSITE" id="PS50127"/>
    </source>
</evidence>
<dbReference type="FunFam" id="3.10.110.10:FF:000060">
    <property type="entry name" value="Ubiquitin conjugating enzyme (UbcB)"/>
    <property type="match status" value="1"/>
</dbReference>